<evidence type="ECO:0000259" key="2">
    <source>
        <dbReference type="Pfam" id="PF00112"/>
    </source>
</evidence>
<dbReference type="Proteomes" id="UP000681967">
    <property type="component" value="Unassembled WGS sequence"/>
</dbReference>
<dbReference type="SUPFAM" id="SSF54001">
    <property type="entry name" value="Cysteine proteinases"/>
    <property type="match status" value="1"/>
</dbReference>
<reference evidence="3" key="1">
    <citation type="submission" date="2021-02" db="EMBL/GenBank/DDBJ databases">
        <authorList>
            <person name="Nowell W R."/>
        </authorList>
    </citation>
    <scope>NUCLEOTIDE SEQUENCE</scope>
</reference>
<dbReference type="GO" id="GO:0008234">
    <property type="term" value="F:cysteine-type peptidase activity"/>
    <property type="evidence" value="ECO:0007669"/>
    <property type="project" value="InterPro"/>
</dbReference>
<dbReference type="InterPro" id="IPR013128">
    <property type="entry name" value="Peptidase_C1A"/>
</dbReference>
<dbReference type="Gene3D" id="3.90.70.10">
    <property type="entry name" value="Cysteine proteinases"/>
    <property type="match status" value="1"/>
</dbReference>
<gene>
    <name evidence="3" type="ORF">BYL167_LOCUS20956</name>
</gene>
<comment type="similarity">
    <text evidence="1">Belongs to the peptidase C1 family.</text>
</comment>
<sequence length="266" mass="29931">MIILCLLTGAYEYLIKKTNNQDVDVSRLFIYYNARAINDESGDMTDSGCSVTDAIQALEQHGVCLESIWPYDAANVNVRPSQEAYQSADEFKITEALKVEIDINQMKACLAQGFPFAFGLKLFTSFDKAAKSGVVPMPDDDEQGRESHGSHALLAVGYSDQSNSFIVRNSWGKYWGDNGYCYIPYAYLTNQSLCFDAWTVRQLTSDDFGQDDWDRNDAVDYRSVDQEPYDDDDSGRAIEHMDDHDLIEDIKDSADKLLGTFISLAF</sequence>
<evidence type="ECO:0000256" key="1">
    <source>
        <dbReference type="ARBA" id="ARBA00008455"/>
    </source>
</evidence>
<dbReference type="EMBL" id="CAJOBH010009376">
    <property type="protein sequence ID" value="CAF4139629.1"/>
    <property type="molecule type" value="Genomic_DNA"/>
</dbReference>
<proteinExistence type="inferred from homology"/>
<accession>A0A8S2R551</accession>
<name>A0A8S2R551_9BILA</name>
<dbReference type="CDD" id="cd02619">
    <property type="entry name" value="Peptidase_C1"/>
    <property type="match status" value="1"/>
</dbReference>
<dbReference type="Pfam" id="PF00112">
    <property type="entry name" value="Peptidase_C1"/>
    <property type="match status" value="1"/>
</dbReference>
<organism evidence="3 4">
    <name type="scientific">Rotaria magnacalcarata</name>
    <dbReference type="NCBI Taxonomy" id="392030"/>
    <lineage>
        <taxon>Eukaryota</taxon>
        <taxon>Metazoa</taxon>
        <taxon>Spiralia</taxon>
        <taxon>Gnathifera</taxon>
        <taxon>Rotifera</taxon>
        <taxon>Eurotatoria</taxon>
        <taxon>Bdelloidea</taxon>
        <taxon>Philodinida</taxon>
        <taxon>Philodinidae</taxon>
        <taxon>Rotaria</taxon>
    </lineage>
</organism>
<feature type="domain" description="Peptidase C1A papain C-terminal" evidence="2">
    <location>
        <begin position="48"/>
        <end position="183"/>
    </location>
</feature>
<dbReference type="PANTHER" id="PTHR12411">
    <property type="entry name" value="CYSTEINE PROTEASE FAMILY C1-RELATED"/>
    <property type="match status" value="1"/>
</dbReference>
<evidence type="ECO:0000313" key="4">
    <source>
        <dbReference type="Proteomes" id="UP000681967"/>
    </source>
</evidence>
<evidence type="ECO:0000313" key="3">
    <source>
        <dbReference type="EMBL" id="CAF4139629.1"/>
    </source>
</evidence>
<dbReference type="AlphaFoldDB" id="A0A8S2R551"/>
<dbReference type="PROSITE" id="PS00639">
    <property type="entry name" value="THIOL_PROTEASE_HIS"/>
    <property type="match status" value="1"/>
</dbReference>
<comment type="caution">
    <text evidence="3">The sequence shown here is derived from an EMBL/GenBank/DDBJ whole genome shotgun (WGS) entry which is preliminary data.</text>
</comment>
<dbReference type="InterPro" id="IPR025660">
    <property type="entry name" value="Pept_his_AS"/>
</dbReference>
<protein>
    <recommendedName>
        <fullName evidence="2">Peptidase C1A papain C-terminal domain-containing protein</fullName>
    </recommendedName>
</protein>
<dbReference type="GO" id="GO:0006508">
    <property type="term" value="P:proteolysis"/>
    <property type="evidence" value="ECO:0007669"/>
    <property type="project" value="InterPro"/>
</dbReference>
<dbReference type="InterPro" id="IPR000668">
    <property type="entry name" value="Peptidase_C1A_C"/>
</dbReference>
<dbReference type="InterPro" id="IPR038765">
    <property type="entry name" value="Papain-like_cys_pep_sf"/>
</dbReference>